<name>A0AB73ACT7_ENTFC</name>
<evidence type="ECO:0000313" key="2">
    <source>
        <dbReference type="Proteomes" id="UP000014622"/>
    </source>
</evidence>
<gene>
    <name evidence="1" type="ORF">D356_00361</name>
</gene>
<dbReference type="EMBL" id="ATIT01000041">
    <property type="protein sequence ID" value="EPI15273.1"/>
    <property type="molecule type" value="Genomic_DNA"/>
</dbReference>
<feature type="non-terminal residue" evidence="1">
    <location>
        <position position="1"/>
    </location>
</feature>
<dbReference type="Proteomes" id="UP000014622">
    <property type="component" value="Unassembled WGS sequence"/>
</dbReference>
<reference evidence="1 2" key="1">
    <citation type="submission" date="2013-06" db="EMBL/GenBank/DDBJ databases">
        <authorList>
            <person name="Weinstock G."/>
            <person name="Sodergren E."/>
            <person name="Lobos E.A."/>
            <person name="Fulton L."/>
            <person name="Fulton R."/>
            <person name="Courtney L."/>
            <person name="Fronick C."/>
            <person name="O'Laughlin M."/>
            <person name="Godfrey J."/>
            <person name="Wilson R.M."/>
            <person name="Miner T."/>
            <person name="Farmer C."/>
            <person name="Delehaunty K."/>
            <person name="Cordes M."/>
            <person name="Minx P."/>
            <person name="Tomlinson C."/>
            <person name="Chen J."/>
            <person name="Wollam A."/>
            <person name="Pepin K.H."/>
            <person name="Bhonagiri V."/>
            <person name="Zhang X."/>
            <person name="Warren W."/>
            <person name="Mitreva M."/>
            <person name="Mardis E.R."/>
            <person name="Wilson R.K."/>
        </authorList>
    </citation>
    <scope>NUCLEOTIDE SEQUENCE [LARGE SCALE GENOMIC DNA]</scope>
    <source>
        <strain evidence="1 2">SD2A-2</strain>
    </source>
</reference>
<comment type="caution">
    <text evidence="1">The sequence shown here is derived from an EMBL/GenBank/DDBJ whole genome shotgun (WGS) entry which is preliminary data.</text>
</comment>
<sequence>KNHLHKIIDAPKLKLLLIDLLKINKKILFNFYLWCDINKVKLFF</sequence>
<organism evidence="1 2">
    <name type="scientific">Enterococcus faecium SD2A-2</name>
    <dbReference type="NCBI Taxonomy" id="1244154"/>
    <lineage>
        <taxon>Bacteria</taxon>
        <taxon>Bacillati</taxon>
        <taxon>Bacillota</taxon>
        <taxon>Bacilli</taxon>
        <taxon>Lactobacillales</taxon>
        <taxon>Enterococcaceae</taxon>
        <taxon>Enterococcus</taxon>
    </lineage>
</organism>
<protein>
    <submittedName>
        <fullName evidence="1">Uncharacterized protein</fullName>
    </submittedName>
</protein>
<proteinExistence type="predicted"/>
<dbReference type="AlphaFoldDB" id="A0AB73ACT7"/>
<accession>A0AB73ACT7</accession>
<evidence type="ECO:0000313" key="1">
    <source>
        <dbReference type="EMBL" id="EPI15273.1"/>
    </source>
</evidence>